<dbReference type="InterPro" id="IPR023828">
    <property type="entry name" value="Peptidase_S8_Ser-AS"/>
</dbReference>
<dbReference type="InterPro" id="IPR023827">
    <property type="entry name" value="Peptidase_S8_Asp-AS"/>
</dbReference>
<dbReference type="InterPro" id="IPR015500">
    <property type="entry name" value="Peptidase_S8_subtilisin-rel"/>
</dbReference>
<accession>A0A1I7L7Q2</accession>
<dbReference type="InterPro" id="IPR022398">
    <property type="entry name" value="Peptidase_S8_His-AS"/>
</dbReference>
<keyword evidence="4 6" id="KW-0720">Serine protease</keyword>
<dbReference type="PROSITE" id="PS51892">
    <property type="entry name" value="SUBTILASE"/>
    <property type="match status" value="1"/>
</dbReference>
<evidence type="ECO:0000256" key="2">
    <source>
        <dbReference type="ARBA" id="ARBA00022670"/>
    </source>
</evidence>
<evidence type="ECO:0000256" key="4">
    <source>
        <dbReference type="ARBA" id="ARBA00022825"/>
    </source>
</evidence>
<organism evidence="9 10">
    <name type="scientific">Pseudoduganella namucuonensis</name>
    <dbReference type="NCBI Taxonomy" id="1035707"/>
    <lineage>
        <taxon>Bacteria</taxon>
        <taxon>Pseudomonadati</taxon>
        <taxon>Pseudomonadota</taxon>
        <taxon>Betaproteobacteria</taxon>
        <taxon>Burkholderiales</taxon>
        <taxon>Oxalobacteraceae</taxon>
        <taxon>Telluria group</taxon>
        <taxon>Pseudoduganella</taxon>
    </lineage>
</organism>
<dbReference type="PROSITE" id="PS00138">
    <property type="entry name" value="SUBTILASE_SER"/>
    <property type="match status" value="1"/>
</dbReference>
<keyword evidence="2 6" id="KW-0645">Protease</keyword>
<dbReference type="Gene3D" id="3.40.50.200">
    <property type="entry name" value="Peptidase S8/S53 domain"/>
    <property type="match status" value="1"/>
</dbReference>
<evidence type="ECO:0000313" key="10">
    <source>
        <dbReference type="Proteomes" id="UP000199391"/>
    </source>
</evidence>
<evidence type="ECO:0000259" key="8">
    <source>
        <dbReference type="Pfam" id="PF00082"/>
    </source>
</evidence>
<dbReference type="InterPro" id="IPR036852">
    <property type="entry name" value="Peptidase_S8/S53_dom_sf"/>
</dbReference>
<dbReference type="InterPro" id="IPR050131">
    <property type="entry name" value="Peptidase_S8_subtilisin-like"/>
</dbReference>
<dbReference type="OrthoDB" id="614750at2"/>
<feature type="active site" description="Charge relay system" evidence="5 6">
    <location>
        <position position="158"/>
    </location>
</feature>
<dbReference type="SUPFAM" id="SSF52743">
    <property type="entry name" value="Subtilisin-like"/>
    <property type="match status" value="1"/>
</dbReference>
<sequence>MVGKLKPAFKLATGAGGKAAAKPKSKAASRRGCKMSASLAALLGAPRKRTPLGAMMAFGVQGPVAPADPTLHVLVRCTDTATKSVAGVPLAKGAGDVMTALVPASKLAKFVAAPQVQRVSAPRMMRPLMDIALPLAGVPKYVKKTGMSGKGVIIGIVDTGIDLTHPDFTGRVLKLWDQEIAGPGPGDGLGNFGAVLTGAAMTVSKDVHGHGTHVAGIAGGGGQAYPGVATGAEYLIVKTNFQNSAIVEGVRWIFAEAAKLGRPCVVNLSLGGHYDSHDGMDDTSVAISDECGPGRLVVAAAGNEGGDPIHAAQAVTAASPGSFGILVKPRKSLESAPYFLVNGWYSGKGSCEVRAVSSTGANTAWQKLIATDPAVKTYTLGGDTVTISTPDSAAPNGDRQFVVEVQGNAGPVQGGTWKVEVRRKSGNPGVVHAWLLLHPDRPSSARFAVPVFDSLIGSPGAGLDVVTVASYTSRNTWKDLSGEEESVGLAPDTISEFSSPGPLRGGGLKPDVAAPGAMIASCLSSASAVEQGNVIAKRYRVMAGTSMAAPFVSGLLALLLEGKPQTTPAQAKAWLKKGSSIPNAAAGKHDVKWGYGLIKV</sequence>
<dbReference type="GO" id="GO:0006508">
    <property type="term" value="P:proteolysis"/>
    <property type="evidence" value="ECO:0007669"/>
    <property type="project" value="UniProtKB-KW"/>
</dbReference>
<proteinExistence type="inferred from homology"/>
<evidence type="ECO:0000256" key="7">
    <source>
        <dbReference type="RuleBase" id="RU003355"/>
    </source>
</evidence>
<gene>
    <name evidence="9" type="ORF">SAMN05216552_102428</name>
</gene>
<evidence type="ECO:0000313" key="9">
    <source>
        <dbReference type="EMBL" id="SFV05566.1"/>
    </source>
</evidence>
<comment type="similarity">
    <text evidence="1 6 7">Belongs to the peptidase S8 family.</text>
</comment>
<name>A0A1I7L7Q2_9BURK</name>
<dbReference type="InterPro" id="IPR000209">
    <property type="entry name" value="Peptidase_S8/S53_dom"/>
</dbReference>
<keyword evidence="10" id="KW-1185">Reference proteome</keyword>
<evidence type="ECO:0000256" key="6">
    <source>
        <dbReference type="PROSITE-ProRule" id="PRU01240"/>
    </source>
</evidence>
<feature type="active site" description="Charge relay system" evidence="5 6">
    <location>
        <position position="210"/>
    </location>
</feature>
<feature type="domain" description="Peptidase S8/S53" evidence="8">
    <location>
        <begin position="149"/>
        <end position="582"/>
    </location>
</feature>
<dbReference type="Pfam" id="PF00082">
    <property type="entry name" value="Peptidase_S8"/>
    <property type="match status" value="1"/>
</dbReference>
<dbReference type="Proteomes" id="UP000199391">
    <property type="component" value="Unassembled WGS sequence"/>
</dbReference>
<protein>
    <submittedName>
        <fullName evidence="9">Subtilase family protein</fullName>
    </submittedName>
</protein>
<dbReference type="AlphaFoldDB" id="A0A1I7L7Q2"/>
<dbReference type="PANTHER" id="PTHR43806:SF11">
    <property type="entry name" value="CEREVISIN-RELATED"/>
    <property type="match status" value="1"/>
</dbReference>
<dbReference type="PROSITE" id="PS00137">
    <property type="entry name" value="SUBTILASE_HIS"/>
    <property type="match status" value="1"/>
</dbReference>
<evidence type="ECO:0000256" key="5">
    <source>
        <dbReference type="PIRSR" id="PIRSR615500-1"/>
    </source>
</evidence>
<evidence type="ECO:0000256" key="3">
    <source>
        <dbReference type="ARBA" id="ARBA00022801"/>
    </source>
</evidence>
<feature type="active site" description="Charge relay system" evidence="5 6">
    <location>
        <position position="546"/>
    </location>
</feature>
<dbReference type="EMBL" id="FPBO01000024">
    <property type="protein sequence ID" value="SFV05566.1"/>
    <property type="molecule type" value="Genomic_DNA"/>
</dbReference>
<dbReference type="Gene3D" id="2.60.120.1290">
    <property type="match status" value="1"/>
</dbReference>
<dbReference type="PANTHER" id="PTHR43806">
    <property type="entry name" value="PEPTIDASE S8"/>
    <property type="match status" value="1"/>
</dbReference>
<evidence type="ECO:0000256" key="1">
    <source>
        <dbReference type="ARBA" id="ARBA00011073"/>
    </source>
</evidence>
<keyword evidence="3 6" id="KW-0378">Hydrolase</keyword>
<dbReference type="GO" id="GO:0004252">
    <property type="term" value="F:serine-type endopeptidase activity"/>
    <property type="evidence" value="ECO:0007669"/>
    <property type="project" value="UniProtKB-UniRule"/>
</dbReference>
<dbReference type="STRING" id="1035707.SAMN05216552_102428"/>
<dbReference type="PRINTS" id="PR00723">
    <property type="entry name" value="SUBTILISIN"/>
</dbReference>
<reference evidence="10" key="1">
    <citation type="submission" date="2016-10" db="EMBL/GenBank/DDBJ databases">
        <authorList>
            <person name="Varghese N."/>
            <person name="Submissions S."/>
        </authorList>
    </citation>
    <scope>NUCLEOTIDE SEQUENCE [LARGE SCALE GENOMIC DNA]</scope>
    <source>
        <strain evidence="10">CGMCC 1.11014</strain>
    </source>
</reference>
<dbReference type="PROSITE" id="PS00136">
    <property type="entry name" value="SUBTILASE_ASP"/>
    <property type="match status" value="1"/>
</dbReference>